<protein>
    <submittedName>
        <fullName evidence="1">Uncharacterized protein</fullName>
    </submittedName>
</protein>
<dbReference type="EMBL" id="CM042014">
    <property type="protein sequence ID" value="KAI3724365.1"/>
    <property type="molecule type" value="Genomic_DNA"/>
</dbReference>
<evidence type="ECO:0000313" key="1">
    <source>
        <dbReference type="EMBL" id="KAI3724365.1"/>
    </source>
</evidence>
<gene>
    <name evidence="1" type="ORF">L2E82_36137</name>
</gene>
<keyword evidence="2" id="KW-1185">Reference proteome</keyword>
<name>A0ACB9BQT5_CICIN</name>
<reference evidence="1 2" key="2">
    <citation type="journal article" date="2022" name="Mol. Ecol. Resour.">
        <title>The genomes of chicory, endive, great burdock and yacon provide insights into Asteraceae paleo-polyploidization history and plant inulin production.</title>
        <authorList>
            <person name="Fan W."/>
            <person name="Wang S."/>
            <person name="Wang H."/>
            <person name="Wang A."/>
            <person name="Jiang F."/>
            <person name="Liu H."/>
            <person name="Zhao H."/>
            <person name="Xu D."/>
            <person name="Zhang Y."/>
        </authorList>
    </citation>
    <scope>NUCLEOTIDE SEQUENCE [LARGE SCALE GENOMIC DNA]</scope>
    <source>
        <strain evidence="2">cv. Punajuju</strain>
        <tissue evidence="1">Leaves</tissue>
    </source>
</reference>
<reference evidence="2" key="1">
    <citation type="journal article" date="2022" name="Mol. Ecol. Resour.">
        <title>The genomes of chicory, endive, great burdock and yacon provide insights into Asteraceae palaeo-polyploidization history and plant inulin production.</title>
        <authorList>
            <person name="Fan W."/>
            <person name="Wang S."/>
            <person name="Wang H."/>
            <person name="Wang A."/>
            <person name="Jiang F."/>
            <person name="Liu H."/>
            <person name="Zhao H."/>
            <person name="Xu D."/>
            <person name="Zhang Y."/>
        </authorList>
    </citation>
    <scope>NUCLEOTIDE SEQUENCE [LARGE SCALE GENOMIC DNA]</scope>
    <source>
        <strain evidence="2">cv. Punajuju</strain>
    </source>
</reference>
<accession>A0ACB9BQT5</accession>
<comment type="caution">
    <text evidence="1">The sequence shown here is derived from an EMBL/GenBank/DDBJ whole genome shotgun (WGS) entry which is preliminary data.</text>
</comment>
<dbReference type="Proteomes" id="UP001055811">
    <property type="component" value="Linkage Group LG06"/>
</dbReference>
<sequence length="111" mass="12726">MMNTGGAKNVGAGEWNQTQKLQKTEVTGTTTLRFWRRSLEANHQCHSSCPLIHHRDSAITENSDMPLLRQDPHLHGRREKEMNTSSEDDVRERRGGVWTGIVKAWCDSIWI</sequence>
<evidence type="ECO:0000313" key="2">
    <source>
        <dbReference type="Proteomes" id="UP001055811"/>
    </source>
</evidence>
<proteinExistence type="predicted"/>
<organism evidence="1 2">
    <name type="scientific">Cichorium intybus</name>
    <name type="common">Chicory</name>
    <dbReference type="NCBI Taxonomy" id="13427"/>
    <lineage>
        <taxon>Eukaryota</taxon>
        <taxon>Viridiplantae</taxon>
        <taxon>Streptophyta</taxon>
        <taxon>Embryophyta</taxon>
        <taxon>Tracheophyta</taxon>
        <taxon>Spermatophyta</taxon>
        <taxon>Magnoliopsida</taxon>
        <taxon>eudicotyledons</taxon>
        <taxon>Gunneridae</taxon>
        <taxon>Pentapetalae</taxon>
        <taxon>asterids</taxon>
        <taxon>campanulids</taxon>
        <taxon>Asterales</taxon>
        <taxon>Asteraceae</taxon>
        <taxon>Cichorioideae</taxon>
        <taxon>Cichorieae</taxon>
        <taxon>Cichoriinae</taxon>
        <taxon>Cichorium</taxon>
    </lineage>
</organism>